<dbReference type="AlphaFoldDB" id="A0A9P0PLV0"/>
<gene>
    <name evidence="1" type="ORF">ACAOBT_LOCUS20043</name>
</gene>
<proteinExistence type="predicted"/>
<keyword evidence="2" id="KW-1185">Reference proteome</keyword>
<sequence length="148" mass="16859">MEIRKSKLVFASHKIQTASNKTNTWKFIILNWGENKRDRKQNDERYSVHLTPAFLLREECCITISYLVVLTGVLEQLSLEWLAKTLTLLCTVLHIPNPMTPCLDAQYTGYIGHVSKPKMEAVLTITGSSEDDLCFGKSYQLHLGCLKI</sequence>
<name>A0A9P0PLV0_ACAOB</name>
<protein>
    <submittedName>
        <fullName evidence="1">Uncharacterized protein</fullName>
    </submittedName>
</protein>
<evidence type="ECO:0000313" key="2">
    <source>
        <dbReference type="Proteomes" id="UP001152888"/>
    </source>
</evidence>
<comment type="caution">
    <text evidence="1">The sequence shown here is derived from an EMBL/GenBank/DDBJ whole genome shotgun (WGS) entry which is preliminary data.</text>
</comment>
<organism evidence="1 2">
    <name type="scientific">Acanthoscelides obtectus</name>
    <name type="common">Bean weevil</name>
    <name type="synonym">Bruchus obtectus</name>
    <dbReference type="NCBI Taxonomy" id="200917"/>
    <lineage>
        <taxon>Eukaryota</taxon>
        <taxon>Metazoa</taxon>
        <taxon>Ecdysozoa</taxon>
        <taxon>Arthropoda</taxon>
        <taxon>Hexapoda</taxon>
        <taxon>Insecta</taxon>
        <taxon>Pterygota</taxon>
        <taxon>Neoptera</taxon>
        <taxon>Endopterygota</taxon>
        <taxon>Coleoptera</taxon>
        <taxon>Polyphaga</taxon>
        <taxon>Cucujiformia</taxon>
        <taxon>Chrysomeloidea</taxon>
        <taxon>Chrysomelidae</taxon>
        <taxon>Bruchinae</taxon>
        <taxon>Bruchini</taxon>
        <taxon>Acanthoscelides</taxon>
    </lineage>
</organism>
<dbReference type="Proteomes" id="UP001152888">
    <property type="component" value="Unassembled WGS sequence"/>
</dbReference>
<accession>A0A9P0PLV0</accession>
<dbReference type="EMBL" id="CAKOFQ010007104">
    <property type="protein sequence ID" value="CAH1991059.1"/>
    <property type="molecule type" value="Genomic_DNA"/>
</dbReference>
<evidence type="ECO:0000313" key="1">
    <source>
        <dbReference type="EMBL" id="CAH1991059.1"/>
    </source>
</evidence>
<reference evidence="1" key="1">
    <citation type="submission" date="2022-03" db="EMBL/GenBank/DDBJ databases">
        <authorList>
            <person name="Sayadi A."/>
        </authorList>
    </citation>
    <scope>NUCLEOTIDE SEQUENCE</scope>
</reference>